<dbReference type="EMBL" id="CAEQ01000553">
    <property type="protein sequence ID" value="CCD12062.1"/>
    <property type="molecule type" value="Genomic_DNA"/>
</dbReference>
<evidence type="ECO:0000313" key="1">
    <source>
        <dbReference type="EMBL" id="CCD12062.1"/>
    </source>
</evidence>
<gene>
    <name evidence="1" type="ORF">TCIL3000_0_29810</name>
</gene>
<keyword evidence="2" id="KW-1185">Reference proteome</keyword>
<dbReference type="VEuPathDB" id="TriTrypDB:TcIL3000_0_29810"/>
<comment type="caution">
    <text evidence="1">The sequence shown here is derived from an EMBL/GenBank/DDBJ whole genome shotgun (WGS) entry which is preliminary data.</text>
</comment>
<dbReference type="AlphaFoldDB" id="F9W4H0"/>
<evidence type="ECO:0000313" key="2">
    <source>
        <dbReference type="Proteomes" id="UP000000702"/>
    </source>
</evidence>
<sequence length="163" mass="18032">MSDLQCIPDYLYQDELGKSSEYICERNRPNVTMHFTGFGSGRKISAPGFLKKKTSFLGLSGAVSPYTCFSISRLLDSSNAHCQPPAFFPRPAPAARCRFCAVSLRRTASPRTSYGCCKDTELSREQIVCTVCSFCACWCFVVDYLFAIGTANFSGSRSVNELH</sequence>
<reference evidence="2" key="1">
    <citation type="submission" date="2011-07" db="EMBL/GenBank/DDBJ databases">
        <title>Divergent evolution of antigenic variation in African trypanosomes.</title>
        <authorList>
            <person name="Jackson A.P."/>
            <person name="Berry A."/>
            <person name="Allison H.C."/>
            <person name="Burton P."/>
            <person name="Anderson J."/>
            <person name="Aslett M."/>
            <person name="Brown R."/>
            <person name="Corton N."/>
            <person name="Harris D."/>
            <person name="Hauser H."/>
            <person name="Gamble J."/>
            <person name="Gilderthorp R."/>
            <person name="McQuillan J."/>
            <person name="Quail M.A."/>
            <person name="Sanders M."/>
            <person name="Van Tonder A."/>
            <person name="Ginger M.L."/>
            <person name="Donelson J.E."/>
            <person name="Field M.C."/>
            <person name="Barry J.D."/>
            <person name="Berriman M."/>
            <person name="Hertz-Fowler C."/>
        </authorList>
    </citation>
    <scope>NUCLEOTIDE SEQUENCE [LARGE SCALE GENOMIC DNA]</scope>
    <source>
        <strain evidence="2">IL3000</strain>
    </source>
</reference>
<proteinExistence type="predicted"/>
<dbReference type="Proteomes" id="UP000000702">
    <property type="component" value="Unassembled WGS sequence"/>
</dbReference>
<reference evidence="1 2" key="2">
    <citation type="journal article" date="2012" name="Proc. Natl. Acad. Sci. U.S.A.">
        <title>Antigenic diversity is generated by distinct evolutionary mechanisms in African trypanosome species.</title>
        <authorList>
            <person name="Jackson A.P."/>
            <person name="Berry A."/>
            <person name="Aslett M."/>
            <person name="Allison H.C."/>
            <person name="Burton P."/>
            <person name="Vavrova-Anderson J."/>
            <person name="Brown R."/>
            <person name="Browne H."/>
            <person name="Corton N."/>
            <person name="Hauser H."/>
            <person name="Gamble J."/>
            <person name="Gilderthorp R."/>
            <person name="Marcello L."/>
            <person name="McQuillan J."/>
            <person name="Otto T.D."/>
            <person name="Quail M.A."/>
            <person name="Sanders M.J."/>
            <person name="van Tonder A."/>
            <person name="Ginger M.L."/>
            <person name="Field M.C."/>
            <person name="Barry J.D."/>
            <person name="Hertz-Fowler C."/>
            <person name="Berriman M."/>
        </authorList>
    </citation>
    <scope>NUCLEOTIDE SEQUENCE [LARGE SCALE GENOMIC DNA]</scope>
    <source>
        <strain evidence="1 2">IL3000</strain>
    </source>
</reference>
<protein>
    <submittedName>
        <fullName evidence="1">WGS project CAEQ00000000 data, annotated contig 1180</fullName>
    </submittedName>
</protein>
<organism evidence="1 2">
    <name type="scientific">Trypanosoma congolense (strain IL3000)</name>
    <dbReference type="NCBI Taxonomy" id="1068625"/>
    <lineage>
        <taxon>Eukaryota</taxon>
        <taxon>Discoba</taxon>
        <taxon>Euglenozoa</taxon>
        <taxon>Kinetoplastea</taxon>
        <taxon>Metakinetoplastina</taxon>
        <taxon>Trypanosomatida</taxon>
        <taxon>Trypanosomatidae</taxon>
        <taxon>Trypanosoma</taxon>
        <taxon>Nannomonas</taxon>
    </lineage>
</organism>
<accession>F9W4H0</accession>
<name>F9W4H0_TRYCI</name>